<feature type="region of interest" description="Disordered" evidence="1">
    <location>
        <begin position="45"/>
        <end position="156"/>
    </location>
</feature>
<dbReference type="Pfam" id="PF10253">
    <property type="entry name" value="PRCC"/>
    <property type="match status" value="1"/>
</dbReference>
<name>A0A4S2N0D0_9PEZI</name>
<protein>
    <submittedName>
        <fullName evidence="2">Uncharacterized protein</fullName>
    </submittedName>
</protein>
<evidence type="ECO:0000313" key="2">
    <source>
        <dbReference type="EMBL" id="TGZ82457.1"/>
    </source>
</evidence>
<dbReference type="Proteomes" id="UP000298138">
    <property type="component" value="Unassembled WGS sequence"/>
</dbReference>
<feature type="compositionally biased region" description="Basic and acidic residues" evidence="1">
    <location>
        <begin position="398"/>
        <end position="407"/>
    </location>
</feature>
<dbReference type="InterPro" id="IPR018800">
    <property type="entry name" value="PRCC"/>
</dbReference>
<evidence type="ECO:0000256" key="1">
    <source>
        <dbReference type="SAM" id="MobiDB-lite"/>
    </source>
</evidence>
<dbReference type="STRING" id="341454.A0A4S2N0D0"/>
<gene>
    <name evidence="2" type="ORF">EX30DRAFT_394752</name>
</gene>
<dbReference type="PANTHER" id="PTHR13621:SF2">
    <property type="entry name" value="PROLINE-RICH PROTEIN PRCC"/>
    <property type="match status" value="1"/>
</dbReference>
<sequence length="413" mass="44103">MRLKTLESLDCASQLQLYSEIRLPRLIALLNLSFDAENMLVDYSDSDASDTESQKTVPPPEPEKKPVSGLAGLLPKPKRRQKDVSTDDGPKKIVVNLPKIDEPELLEQPPSKIRRIGGGGSGLSSMLPAPKKRKEAEAAAETKNGTKGANKPRVLGGASAGAREVGFVRLPGEVLDVENEATAPPKPPPVSGSATMFIPQSVVGKKTIQPMSAFRKKGGKAATGTIKVAGAGVPPPKPKVSLFGSVAASTTSSSSYTGLPVISGEYKPIMLETAQPAPKPNEDVAMDTGLSSENLVELGQNVILESKPANDLAAVVDAVGLDEAAMRQLYGRRGRGKEQITLSNFSVDEEYRKNEINRALGLAEEHKTVRSIKPGKHQLKSLLTAVQSQKDALEDSFAESKRNRQEAGNKYGW</sequence>
<reference evidence="2 3" key="1">
    <citation type="submission" date="2019-04" db="EMBL/GenBank/DDBJ databases">
        <title>Comparative genomics and transcriptomics to analyze fruiting body development in filamentous ascomycetes.</title>
        <authorList>
            <consortium name="DOE Joint Genome Institute"/>
            <person name="Lutkenhaus R."/>
            <person name="Traeger S."/>
            <person name="Breuer J."/>
            <person name="Kuo A."/>
            <person name="Lipzen A."/>
            <person name="Pangilinan J."/>
            <person name="Dilworth D."/>
            <person name="Sandor L."/>
            <person name="Poggeler S."/>
            <person name="Barry K."/>
            <person name="Grigoriev I.V."/>
            <person name="Nowrousian M."/>
        </authorList>
    </citation>
    <scope>NUCLEOTIDE SEQUENCE [LARGE SCALE GENOMIC DNA]</scope>
    <source>
        <strain evidence="2 3">CBS 389.68</strain>
    </source>
</reference>
<dbReference type="PANTHER" id="PTHR13621">
    <property type="entry name" value="PROLINE-RICH PROTEIN PRCC"/>
    <property type="match status" value="1"/>
</dbReference>
<evidence type="ECO:0000313" key="3">
    <source>
        <dbReference type="Proteomes" id="UP000298138"/>
    </source>
</evidence>
<dbReference type="AlphaFoldDB" id="A0A4S2N0D0"/>
<dbReference type="InParanoid" id="A0A4S2N0D0"/>
<feature type="compositionally biased region" description="Basic and acidic residues" evidence="1">
    <location>
        <begin position="82"/>
        <end position="91"/>
    </location>
</feature>
<keyword evidence="3" id="KW-1185">Reference proteome</keyword>
<dbReference type="EMBL" id="ML220115">
    <property type="protein sequence ID" value="TGZ82457.1"/>
    <property type="molecule type" value="Genomic_DNA"/>
</dbReference>
<accession>A0A4S2N0D0</accession>
<proteinExistence type="predicted"/>
<feature type="region of interest" description="Disordered" evidence="1">
    <location>
        <begin position="393"/>
        <end position="413"/>
    </location>
</feature>
<organism evidence="2 3">
    <name type="scientific">Ascodesmis nigricans</name>
    <dbReference type="NCBI Taxonomy" id="341454"/>
    <lineage>
        <taxon>Eukaryota</taxon>
        <taxon>Fungi</taxon>
        <taxon>Dikarya</taxon>
        <taxon>Ascomycota</taxon>
        <taxon>Pezizomycotina</taxon>
        <taxon>Pezizomycetes</taxon>
        <taxon>Pezizales</taxon>
        <taxon>Ascodesmidaceae</taxon>
        <taxon>Ascodesmis</taxon>
    </lineage>
</organism>
<dbReference type="OrthoDB" id="2555634at2759"/>
<dbReference type="GO" id="GO:0005634">
    <property type="term" value="C:nucleus"/>
    <property type="evidence" value="ECO:0007669"/>
    <property type="project" value="TreeGrafter"/>
</dbReference>